<comment type="caution">
    <text evidence="2">The sequence shown here is derived from an EMBL/GenBank/DDBJ whole genome shotgun (WGS) entry which is preliminary data.</text>
</comment>
<dbReference type="AlphaFoldDB" id="A0A4Y2W554"/>
<protein>
    <submittedName>
        <fullName evidence="2">TD and POZ domain-containing protein 4</fullName>
    </submittedName>
</protein>
<dbReference type="InterPro" id="IPR002083">
    <property type="entry name" value="MATH/TRAF_dom"/>
</dbReference>
<dbReference type="Gene3D" id="3.30.710.10">
    <property type="entry name" value="Potassium Channel Kv1.1, Chain A"/>
    <property type="match status" value="1"/>
</dbReference>
<dbReference type="SMART" id="SM00225">
    <property type="entry name" value="BTB"/>
    <property type="match status" value="1"/>
</dbReference>
<dbReference type="InterPro" id="IPR008974">
    <property type="entry name" value="TRAF-like"/>
</dbReference>
<feature type="domain" description="BTB" evidence="1">
    <location>
        <begin position="327"/>
        <end position="394"/>
    </location>
</feature>
<dbReference type="InterPro" id="IPR011333">
    <property type="entry name" value="SKP1/BTB/POZ_sf"/>
</dbReference>
<evidence type="ECO:0000313" key="2">
    <source>
        <dbReference type="EMBL" id="GBO32813.1"/>
    </source>
</evidence>
<accession>A0A4Y2W554</accession>
<dbReference type="PANTHER" id="PTHR24413">
    <property type="entry name" value="SPECKLE-TYPE POZ PROTEIN"/>
    <property type="match status" value="1"/>
</dbReference>
<dbReference type="CDD" id="cd18186">
    <property type="entry name" value="BTB_POZ_ZBTB_KLHL-like"/>
    <property type="match status" value="1"/>
</dbReference>
<dbReference type="Proteomes" id="UP000499080">
    <property type="component" value="Unassembled WGS sequence"/>
</dbReference>
<dbReference type="Gene3D" id="2.60.210.10">
    <property type="entry name" value="Apoptosis, Tumor Necrosis Factor Receptor Associated Protein 2, Chain A"/>
    <property type="match status" value="1"/>
</dbReference>
<evidence type="ECO:0000313" key="3">
    <source>
        <dbReference type="Proteomes" id="UP000499080"/>
    </source>
</evidence>
<keyword evidence="3" id="KW-1185">Reference proteome</keyword>
<dbReference type="CDD" id="cd00121">
    <property type="entry name" value="MATH"/>
    <property type="match status" value="1"/>
</dbReference>
<dbReference type="GO" id="GO:0030163">
    <property type="term" value="P:protein catabolic process"/>
    <property type="evidence" value="ECO:0007669"/>
    <property type="project" value="UniProtKB-ARBA"/>
</dbReference>
<dbReference type="PROSITE" id="PS50097">
    <property type="entry name" value="BTB"/>
    <property type="match status" value="1"/>
</dbReference>
<dbReference type="SUPFAM" id="SSF54695">
    <property type="entry name" value="POZ domain"/>
    <property type="match status" value="1"/>
</dbReference>
<proteinExistence type="predicted"/>
<organism evidence="2 3">
    <name type="scientific">Araneus ventricosus</name>
    <name type="common">Orbweaver spider</name>
    <name type="synonym">Epeira ventricosa</name>
    <dbReference type="NCBI Taxonomy" id="182803"/>
    <lineage>
        <taxon>Eukaryota</taxon>
        <taxon>Metazoa</taxon>
        <taxon>Ecdysozoa</taxon>
        <taxon>Arthropoda</taxon>
        <taxon>Chelicerata</taxon>
        <taxon>Arachnida</taxon>
        <taxon>Araneae</taxon>
        <taxon>Araneomorphae</taxon>
        <taxon>Entelegynae</taxon>
        <taxon>Araneoidea</taxon>
        <taxon>Araneidae</taxon>
        <taxon>Araneus</taxon>
    </lineage>
</organism>
<reference evidence="2 3" key="1">
    <citation type="journal article" date="2019" name="Sci. Rep.">
        <title>Orb-weaving spider Araneus ventricosus genome elucidates the spidroin gene catalogue.</title>
        <authorList>
            <person name="Kono N."/>
            <person name="Nakamura H."/>
            <person name="Ohtoshi R."/>
            <person name="Moran D.A.P."/>
            <person name="Shinohara A."/>
            <person name="Yoshida Y."/>
            <person name="Fujiwara M."/>
            <person name="Mori M."/>
            <person name="Tomita M."/>
            <person name="Arakawa K."/>
        </authorList>
    </citation>
    <scope>NUCLEOTIDE SEQUENCE [LARGE SCALE GENOMIC DNA]</scope>
</reference>
<dbReference type="Pfam" id="PF00651">
    <property type="entry name" value="BTB"/>
    <property type="match status" value="1"/>
</dbReference>
<dbReference type="EMBL" id="BGPR01056305">
    <property type="protein sequence ID" value="GBO32813.1"/>
    <property type="molecule type" value="Genomic_DNA"/>
</dbReference>
<gene>
    <name evidence="2" type="primary">Tdpoz4_1</name>
    <name evidence="2" type="ORF">AVEN_272912_1</name>
</gene>
<dbReference type="Gene3D" id="1.25.40.420">
    <property type="match status" value="1"/>
</dbReference>
<dbReference type="OrthoDB" id="6434255at2759"/>
<name>A0A4Y2W554_ARAVE</name>
<dbReference type="SUPFAM" id="SSF49599">
    <property type="entry name" value="TRAF domain-like"/>
    <property type="match status" value="1"/>
</dbReference>
<evidence type="ECO:0000259" key="1">
    <source>
        <dbReference type="PROSITE" id="PS50097"/>
    </source>
</evidence>
<dbReference type="InterPro" id="IPR000210">
    <property type="entry name" value="BTB/POZ_dom"/>
</dbReference>
<sequence length="499" mass="56883">MDVGEEAHFTIIWRIENFSFPCCVSSPSFFVKDLEMTKWSLEIECTSSGPATVGIWREHEDGGPKSIEIKCQLSFLHFDGLPIITIMTHLFKLEDGFGFVCSVPEDAQASFLRRRAELLQKDTLNVRCRMRRTGTEVSNPDLCFAHTLLRADRRILVWAIREFSSLQQDQVRKFLLNPNSTKKITFNFFIRESEGKEFVNIDVHDSGSEDLYNIEISLLDFEGKVRHSEEKIVIGKEGTQFENFIKKELLTGDKELLLNDVLLLRLQVEMNAKIVGSRIENYIYLNPTNLGVIATDAGDVLRCEQYKTASPSFRKAMKSLLEEGISSDVSLQTGGQSFPAHKCILSARSAVFRAMFNTDMLEKTSECVPIPDLSADTLRELLSYIYTDKVGELQWQAAADLYSGADKYQLLDLKESCASILKYALSVSNFSAILSVADMHQDRELQEAVHDFVMRQGETFFTSDEWRSFREKNSVVAWKIVDSMFCNMKRNNGKCPRLF</sequence>